<sequence length="46" mass="5007">MRGPEGHVPMETRRALPPPPSSGRRSTGTHEDGQGVAKEGMRPLRE</sequence>
<proteinExistence type="predicted"/>
<evidence type="ECO:0000256" key="1">
    <source>
        <dbReference type="SAM" id="MobiDB-lite"/>
    </source>
</evidence>
<dbReference type="Proteomes" id="UP000011682">
    <property type="component" value="Unassembled WGS sequence"/>
</dbReference>
<comment type="caution">
    <text evidence="2">The sequence shown here is derived from an EMBL/GenBank/DDBJ whole genome shotgun (WGS) entry which is preliminary data.</text>
</comment>
<feature type="region of interest" description="Disordered" evidence="1">
    <location>
        <begin position="1"/>
        <end position="46"/>
    </location>
</feature>
<protein>
    <submittedName>
        <fullName evidence="2">Uncharacterized protein</fullName>
    </submittedName>
</protein>
<reference evidence="2" key="1">
    <citation type="submission" date="2013-05" db="EMBL/GenBank/DDBJ databases">
        <title>Genome assembly of Cystobacter fuscus DSM 2262.</title>
        <authorList>
            <person name="Sharma G."/>
            <person name="Khatri I."/>
            <person name="Kaur C."/>
            <person name="Mayilraj S."/>
            <person name="Subramanian S."/>
        </authorList>
    </citation>
    <scope>NUCLEOTIDE SEQUENCE [LARGE SCALE GENOMIC DNA]</scope>
    <source>
        <strain evidence="2">DSM 2262</strain>
    </source>
</reference>
<organism evidence="2 3">
    <name type="scientific">Cystobacter fuscus (strain ATCC 25194 / DSM 2262 / NBRC 100088 / M29)</name>
    <dbReference type="NCBI Taxonomy" id="1242864"/>
    <lineage>
        <taxon>Bacteria</taxon>
        <taxon>Pseudomonadati</taxon>
        <taxon>Myxococcota</taxon>
        <taxon>Myxococcia</taxon>
        <taxon>Myxococcales</taxon>
        <taxon>Cystobacterineae</taxon>
        <taxon>Archangiaceae</taxon>
        <taxon>Cystobacter</taxon>
    </lineage>
</organism>
<dbReference type="EMBL" id="ANAH02000013">
    <property type="protein sequence ID" value="EPX60523.1"/>
    <property type="molecule type" value="Genomic_DNA"/>
</dbReference>
<keyword evidence="3" id="KW-1185">Reference proteome</keyword>
<accession>S9QV38</accession>
<name>S9QV38_CYSF2</name>
<evidence type="ECO:0000313" key="3">
    <source>
        <dbReference type="Proteomes" id="UP000011682"/>
    </source>
</evidence>
<feature type="compositionally biased region" description="Basic and acidic residues" evidence="1">
    <location>
        <begin position="28"/>
        <end position="46"/>
    </location>
</feature>
<evidence type="ECO:0000313" key="2">
    <source>
        <dbReference type="EMBL" id="EPX60523.1"/>
    </source>
</evidence>
<feature type="compositionally biased region" description="Basic and acidic residues" evidence="1">
    <location>
        <begin position="1"/>
        <end position="14"/>
    </location>
</feature>
<dbReference type="AlphaFoldDB" id="S9QV38"/>
<gene>
    <name evidence="2" type="ORF">D187_002010</name>
</gene>